<evidence type="ECO:0000313" key="5">
    <source>
        <dbReference type="EMBL" id="SDH31990.1"/>
    </source>
</evidence>
<dbReference type="Pfam" id="PF07681">
    <property type="entry name" value="DoxX"/>
    <property type="match status" value="1"/>
</dbReference>
<dbReference type="OrthoDB" id="329282at2"/>
<protein>
    <submittedName>
        <fullName evidence="5">Uncharacterized membrane protein YphA, DoxX/SURF4 family</fullName>
    </submittedName>
</protein>
<keyword evidence="6" id="KW-1185">Reference proteome</keyword>
<dbReference type="AlphaFoldDB" id="A0A1G8BHE0"/>
<keyword evidence="4" id="KW-0472">Membrane</keyword>
<dbReference type="Proteomes" id="UP000198967">
    <property type="component" value="Unassembled WGS sequence"/>
</dbReference>
<dbReference type="STRING" id="366584.SAMN05216377_12124"/>
<dbReference type="InterPro" id="IPR032808">
    <property type="entry name" value="DoxX"/>
</dbReference>
<evidence type="ECO:0000256" key="4">
    <source>
        <dbReference type="ARBA" id="ARBA00023136"/>
    </source>
</evidence>
<keyword evidence="3" id="KW-1133">Transmembrane helix</keyword>
<organism evidence="5 6">
    <name type="scientific">Pseudonocardia oroxyli</name>
    <dbReference type="NCBI Taxonomy" id="366584"/>
    <lineage>
        <taxon>Bacteria</taxon>
        <taxon>Bacillati</taxon>
        <taxon>Actinomycetota</taxon>
        <taxon>Actinomycetes</taxon>
        <taxon>Pseudonocardiales</taxon>
        <taxon>Pseudonocardiaceae</taxon>
        <taxon>Pseudonocardia</taxon>
    </lineage>
</organism>
<keyword evidence="2" id="KW-0812">Transmembrane</keyword>
<accession>A0A1G8BHE0</accession>
<proteinExistence type="predicted"/>
<evidence type="ECO:0000313" key="6">
    <source>
        <dbReference type="Proteomes" id="UP000198967"/>
    </source>
</evidence>
<sequence>MPLLRRVARPMLAGLFIYGGINSLRNPAAHVEAAKPVLDYAAPAIDKAVEASPLEKRPDNETLVKIDGAVKVAAGTLLALGKFPRLSSGALAASLIPTTLAGHRFWEETDPAAKQAQQIHFLKNTALLGGLMIAAADTHGKPSVAWRSRKAAEAASAAISAQAGALSDSVSHATDSVSGLVSGLGGSSASTGSQLADRASALGDTLAAKAPVVKAKAAELGSVASDRAAELGAAATAFGAVASDKAATWGAAASEQAATVGEDLSKRAAKAAKKAEKRGAALQKEVDKRSAAWQKELDKRGKAWEKLADKKGEEWAEGAARKRAAFEKAADRKRAEWEKSARKAAKKARKRAPGYVDQLSALAAQASEQAAKFGGDVASRASDAETAVEGIVRDARKRAAKVVAP</sequence>
<dbReference type="EMBL" id="FNBE01000021">
    <property type="protein sequence ID" value="SDH31990.1"/>
    <property type="molecule type" value="Genomic_DNA"/>
</dbReference>
<dbReference type="GO" id="GO:0016020">
    <property type="term" value="C:membrane"/>
    <property type="evidence" value="ECO:0007669"/>
    <property type="project" value="UniProtKB-SubCell"/>
</dbReference>
<evidence type="ECO:0000256" key="2">
    <source>
        <dbReference type="ARBA" id="ARBA00022692"/>
    </source>
</evidence>
<gene>
    <name evidence="5" type="ORF">SAMN05216377_12124</name>
</gene>
<comment type="subcellular location">
    <subcellularLocation>
        <location evidence="1">Membrane</location>
        <topology evidence="1">Multi-pass membrane protein</topology>
    </subcellularLocation>
</comment>
<evidence type="ECO:0000256" key="3">
    <source>
        <dbReference type="ARBA" id="ARBA00022989"/>
    </source>
</evidence>
<evidence type="ECO:0000256" key="1">
    <source>
        <dbReference type="ARBA" id="ARBA00004141"/>
    </source>
</evidence>
<reference evidence="5 6" key="1">
    <citation type="submission" date="2016-10" db="EMBL/GenBank/DDBJ databases">
        <authorList>
            <person name="de Groot N.N."/>
        </authorList>
    </citation>
    <scope>NUCLEOTIDE SEQUENCE [LARGE SCALE GENOMIC DNA]</scope>
    <source>
        <strain evidence="5 6">CGMCC 4.3143</strain>
    </source>
</reference>
<name>A0A1G8BHE0_PSEOR</name>
<dbReference type="RefSeq" id="WP_093089323.1">
    <property type="nucleotide sequence ID" value="NZ_FNBE01000021.1"/>
</dbReference>